<protein>
    <submittedName>
        <fullName evidence="4">Uncharacterized protein</fullName>
    </submittedName>
</protein>
<dbReference type="Gene3D" id="3.40.50.150">
    <property type="entry name" value="Vaccinia Virus protein VP39"/>
    <property type="match status" value="1"/>
</dbReference>
<sequence>MAVNTVGYTSQITAGFRAVELAHNKKPIIVDHLAQHLAGAALHTALADYQQLQQAQGPGRSLRVPARNRIMDDFVLEALQLLQQQQQQQLDGDGVVQVVHIGCGMDTKPWRLQPLLHVHWFEIDQPAVMQLKQQLLQQAGAATATAPEPGGADLGSTTAGSSTASLAQTAAASDGRSCVAPAAADHEQQQHQQGVRFPLLPQRYSAVPADLAMVPLAACLQAAGFQQQRPTVWVAEALLYYLPLDVACELLRSMRALSGAGSCLAATCIDAELQQAHLRLPSQHYFSTNKVAWHFSMDELAAAIGAAGWRMQGQPQTAAQLARERYGRETYVALYGGAECCFTAVPG</sequence>
<evidence type="ECO:0000313" key="5">
    <source>
        <dbReference type="Proteomes" id="UP000256970"/>
    </source>
</evidence>
<evidence type="ECO:0000256" key="3">
    <source>
        <dbReference type="SAM" id="MobiDB-lite"/>
    </source>
</evidence>
<organism evidence="4 5">
    <name type="scientific">Tetradesmus obliquus</name>
    <name type="common">Green alga</name>
    <name type="synonym">Acutodesmus obliquus</name>
    <dbReference type="NCBI Taxonomy" id="3088"/>
    <lineage>
        <taxon>Eukaryota</taxon>
        <taxon>Viridiplantae</taxon>
        <taxon>Chlorophyta</taxon>
        <taxon>core chlorophytes</taxon>
        <taxon>Chlorophyceae</taxon>
        <taxon>CS clade</taxon>
        <taxon>Sphaeropleales</taxon>
        <taxon>Scenedesmaceae</taxon>
        <taxon>Tetradesmus</taxon>
    </lineage>
</organism>
<dbReference type="PANTHER" id="PTHR43619:SF2">
    <property type="entry name" value="S-ADENOSYL-L-METHIONINE-DEPENDENT METHYLTRANSFERASES SUPERFAMILY PROTEIN"/>
    <property type="match status" value="1"/>
</dbReference>
<keyword evidence="1" id="KW-0489">Methyltransferase</keyword>
<dbReference type="InterPro" id="IPR029063">
    <property type="entry name" value="SAM-dependent_MTases_sf"/>
</dbReference>
<gene>
    <name evidence="4" type="ORF">BQ4739_LOCUS2907</name>
</gene>
<dbReference type="EMBL" id="FNXT01000218">
    <property type="protein sequence ID" value="SZX62310.1"/>
    <property type="molecule type" value="Genomic_DNA"/>
</dbReference>
<feature type="region of interest" description="Disordered" evidence="3">
    <location>
        <begin position="140"/>
        <end position="160"/>
    </location>
</feature>
<dbReference type="Pfam" id="PF04072">
    <property type="entry name" value="LCM"/>
    <property type="match status" value="1"/>
</dbReference>
<dbReference type="InterPro" id="IPR007213">
    <property type="entry name" value="Ppm1/Ppm2/Tcmp"/>
</dbReference>
<evidence type="ECO:0000256" key="1">
    <source>
        <dbReference type="ARBA" id="ARBA00022603"/>
    </source>
</evidence>
<dbReference type="PANTHER" id="PTHR43619">
    <property type="entry name" value="S-ADENOSYL-L-METHIONINE-DEPENDENT METHYLTRANSFERASE YKTD-RELATED"/>
    <property type="match status" value="1"/>
</dbReference>
<dbReference type="GO" id="GO:0032259">
    <property type="term" value="P:methylation"/>
    <property type="evidence" value="ECO:0007669"/>
    <property type="project" value="UniProtKB-KW"/>
</dbReference>
<dbReference type="STRING" id="3088.A0A383VBI7"/>
<keyword evidence="5" id="KW-1185">Reference proteome</keyword>
<dbReference type="AlphaFoldDB" id="A0A383VBI7"/>
<dbReference type="SUPFAM" id="SSF53335">
    <property type="entry name" value="S-adenosyl-L-methionine-dependent methyltransferases"/>
    <property type="match status" value="1"/>
</dbReference>
<dbReference type="GO" id="GO:0008168">
    <property type="term" value="F:methyltransferase activity"/>
    <property type="evidence" value="ECO:0007669"/>
    <property type="project" value="UniProtKB-KW"/>
</dbReference>
<dbReference type="Proteomes" id="UP000256970">
    <property type="component" value="Unassembled WGS sequence"/>
</dbReference>
<accession>A0A383VBI7</accession>
<evidence type="ECO:0000256" key="2">
    <source>
        <dbReference type="ARBA" id="ARBA00022679"/>
    </source>
</evidence>
<name>A0A383VBI7_TETOB</name>
<keyword evidence="2" id="KW-0808">Transferase</keyword>
<evidence type="ECO:0000313" key="4">
    <source>
        <dbReference type="EMBL" id="SZX62310.1"/>
    </source>
</evidence>
<reference evidence="4 5" key="1">
    <citation type="submission" date="2016-10" db="EMBL/GenBank/DDBJ databases">
        <authorList>
            <person name="Cai Z."/>
        </authorList>
    </citation>
    <scope>NUCLEOTIDE SEQUENCE [LARGE SCALE GENOMIC DNA]</scope>
</reference>
<proteinExistence type="predicted"/>